<protein>
    <submittedName>
        <fullName evidence="1">Uncharacterized protein</fullName>
    </submittedName>
</protein>
<accession>A0ACB9FTK5</accession>
<reference evidence="2" key="1">
    <citation type="journal article" date="2022" name="Mol. Ecol. Resour.">
        <title>The genomes of chicory, endive, great burdock and yacon provide insights into Asteraceae palaeo-polyploidization history and plant inulin production.</title>
        <authorList>
            <person name="Fan W."/>
            <person name="Wang S."/>
            <person name="Wang H."/>
            <person name="Wang A."/>
            <person name="Jiang F."/>
            <person name="Liu H."/>
            <person name="Zhao H."/>
            <person name="Xu D."/>
            <person name="Zhang Y."/>
        </authorList>
    </citation>
    <scope>NUCLEOTIDE SEQUENCE [LARGE SCALE GENOMIC DNA]</scope>
    <source>
        <strain evidence="2">cv. Yunnan</strain>
    </source>
</reference>
<comment type="caution">
    <text evidence="1">The sequence shown here is derived from an EMBL/GenBank/DDBJ whole genome shotgun (WGS) entry which is preliminary data.</text>
</comment>
<evidence type="ECO:0000313" key="1">
    <source>
        <dbReference type="EMBL" id="KAI3774160.1"/>
    </source>
</evidence>
<name>A0ACB9FTK5_9ASTR</name>
<dbReference type="EMBL" id="CM042033">
    <property type="protein sequence ID" value="KAI3774160.1"/>
    <property type="molecule type" value="Genomic_DNA"/>
</dbReference>
<proteinExistence type="predicted"/>
<sequence>MKATFVHNVHYASRVDEDKTNIVISKASKWAPVRLRVPERVESRSIASIIAGVQMKRVGTRCEACVVGTIWWTLGRGLLPYSSMSPSRVSSYPVRVTRVGEAGVCGLNDVYSWGDRCAAMCWVKEENGLVMEGGWIGVLVGDEIGRVQERRGEVIKFSSPEISSTW</sequence>
<dbReference type="Proteomes" id="UP001056120">
    <property type="component" value="Linkage Group LG16"/>
</dbReference>
<keyword evidence="2" id="KW-1185">Reference proteome</keyword>
<gene>
    <name evidence="1" type="ORF">L1987_48704</name>
</gene>
<reference evidence="1 2" key="2">
    <citation type="journal article" date="2022" name="Mol. Ecol. Resour.">
        <title>The genomes of chicory, endive, great burdock and yacon provide insights into Asteraceae paleo-polyploidization history and plant inulin production.</title>
        <authorList>
            <person name="Fan W."/>
            <person name="Wang S."/>
            <person name="Wang H."/>
            <person name="Wang A."/>
            <person name="Jiang F."/>
            <person name="Liu H."/>
            <person name="Zhao H."/>
            <person name="Xu D."/>
            <person name="Zhang Y."/>
        </authorList>
    </citation>
    <scope>NUCLEOTIDE SEQUENCE [LARGE SCALE GENOMIC DNA]</scope>
    <source>
        <strain evidence="2">cv. Yunnan</strain>
        <tissue evidence="1">Leaves</tissue>
    </source>
</reference>
<evidence type="ECO:0000313" key="2">
    <source>
        <dbReference type="Proteomes" id="UP001056120"/>
    </source>
</evidence>
<organism evidence="1 2">
    <name type="scientific">Smallanthus sonchifolius</name>
    <dbReference type="NCBI Taxonomy" id="185202"/>
    <lineage>
        <taxon>Eukaryota</taxon>
        <taxon>Viridiplantae</taxon>
        <taxon>Streptophyta</taxon>
        <taxon>Embryophyta</taxon>
        <taxon>Tracheophyta</taxon>
        <taxon>Spermatophyta</taxon>
        <taxon>Magnoliopsida</taxon>
        <taxon>eudicotyledons</taxon>
        <taxon>Gunneridae</taxon>
        <taxon>Pentapetalae</taxon>
        <taxon>asterids</taxon>
        <taxon>campanulids</taxon>
        <taxon>Asterales</taxon>
        <taxon>Asteraceae</taxon>
        <taxon>Asteroideae</taxon>
        <taxon>Heliantheae alliance</taxon>
        <taxon>Millerieae</taxon>
        <taxon>Smallanthus</taxon>
    </lineage>
</organism>